<dbReference type="EMBL" id="JACLAW010000007">
    <property type="protein sequence ID" value="MBC2665856.1"/>
    <property type="molecule type" value="Genomic_DNA"/>
</dbReference>
<gene>
    <name evidence="2" type="ORF">H7F51_09995</name>
</gene>
<sequence>MLERIEFGRNGLEASVAGLGCGGYSRLGAGNGLPPENAVMIVRKAIELGVNFIDTSPSYENEAQVGEAIAPVREQIILSTKFSTLNKPGAAIDGAGLRRSLEASLQRLGTDYVDVLSIQSVTLATYDHVCNEMLPVLQDMKRDGLVRNFGLTEWFYDDTTHQMSERALADGHWDYLLLGFNLLNQSARRKVLPLAAETKVGVAVMFAVRRALSDKEALRKLVAALVARGDLSGEGIDLDDPLGFLMADGDCASVVEAAYRYARHESMGGVILTGTGNAHHLAENVKAIGKGPLPRAHVERLETIFGALDNLTGQEIVDDAGVIHKKHVPGKPKGH</sequence>
<proteinExistence type="predicted"/>
<dbReference type="InterPro" id="IPR053135">
    <property type="entry name" value="AKR2_Oxidoreductase"/>
</dbReference>
<dbReference type="SUPFAM" id="SSF51430">
    <property type="entry name" value="NAD(P)-linked oxidoreductase"/>
    <property type="match status" value="1"/>
</dbReference>
<dbReference type="Gene3D" id="3.20.20.100">
    <property type="entry name" value="NADP-dependent oxidoreductase domain"/>
    <property type="match status" value="1"/>
</dbReference>
<dbReference type="PANTHER" id="PTHR43312">
    <property type="entry name" value="D-THREO-ALDOSE 1-DEHYDROGENASE"/>
    <property type="match status" value="1"/>
</dbReference>
<dbReference type="PANTHER" id="PTHR43312:SF1">
    <property type="entry name" value="NADP-DEPENDENT OXIDOREDUCTASE DOMAIN-CONTAINING PROTEIN"/>
    <property type="match status" value="1"/>
</dbReference>
<dbReference type="Proteomes" id="UP000566813">
    <property type="component" value="Unassembled WGS sequence"/>
</dbReference>
<dbReference type="AlphaFoldDB" id="A0A7X1FRX9"/>
<protein>
    <submittedName>
        <fullName evidence="2">Aldo/keto reductase</fullName>
    </submittedName>
</protein>
<dbReference type="InterPro" id="IPR036812">
    <property type="entry name" value="NAD(P)_OxRdtase_dom_sf"/>
</dbReference>
<comment type="caution">
    <text evidence="2">The sequence shown here is derived from an EMBL/GenBank/DDBJ whole genome shotgun (WGS) entry which is preliminary data.</text>
</comment>
<dbReference type="InterPro" id="IPR023210">
    <property type="entry name" value="NADP_OxRdtase_dom"/>
</dbReference>
<dbReference type="PRINTS" id="PR00069">
    <property type="entry name" value="ALDKETRDTASE"/>
</dbReference>
<dbReference type="GO" id="GO:0016491">
    <property type="term" value="F:oxidoreductase activity"/>
    <property type="evidence" value="ECO:0007669"/>
    <property type="project" value="InterPro"/>
</dbReference>
<name>A0A7X1FRX9_9SPHN</name>
<evidence type="ECO:0000259" key="1">
    <source>
        <dbReference type="Pfam" id="PF00248"/>
    </source>
</evidence>
<keyword evidence="3" id="KW-1185">Reference proteome</keyword>
<feature type="domain" description="NADP-dependent oxidoreductase" evidence="1">
    <location>
        <begin position="20"/>
        <end position="303"/>
    </location>
</feature>
<evidence type="ECO:0000313" key="3">
    <source>
        <dbReference type="Proteomes" id="UP000566813"/>
    </source>
</evidence>
<evidence type="ECO:0000313" key="2">
    <source>
        <dbReference type="EMBL" id="MBC2665856.1"/>
    </source>
</evidence>
<reference evidence="2 3" key="1">
    <citation type="submission" date="2020-08" db="EMBL/GenBank/DDBJ databases">
        <title>The genome sequence of type strain Novosphingobium flavum NBRC 111647.</title>
        <authorList>
            <person name="Liu Y."/>
        </authorList>
    </citation>
    <scope>NUCLEOTIDE SEQUENCE [LARGE SCALE GENOMIC DNA]</scope>
    <source>
        <strain evidence="2 3">NBRC 111647</strain>
    </source>
</reference>
<dbReference type="InterPro" id="IPR020471">
    <property type="entry name" value="AKR"/>
</dbReference>
<organism evidence="2 3">
    <name type="scientific">Novosphingobium flavum</name>
    <dbReference type="NCBI Taxonomy" id="1778672"/>
    <lineage>
        <taxon>Bacteria</taxon>
        <taxon>Pseudomonadati</taxon>
        <taxon>Pseudomonadota</taxon>
        <taxon>Alphaproteobacteria</taxon>
        <taxon>Sphingomonadales</taxon>
        <taxon>Sphingomonadaceae</taxon>
        <taxon>Novosphingobium</taxon>
    </lineage>
</organism>
<accession>A0A7X1FRX9</accession>
<dbReference type="Pfam" id="PF00248">
    <property type="entry name" value="Aldo_ket_red"/>
    <property type="match status" value="1"/>
</dbReference>